<keyword evidence="9 19" id="KW-0863">Zinc-finger</keyword>
<dbReference type="FunFam" id="3.20.20.70:FF:000067">
    <property type="entry name" value="tRNA-dihydrouridine(47) synthase [NAD(P)(+)]"/>
    <property type="match status" value="1"/>
</dbReference>
<dbReference type="GO" id="GO:0003723">
    <property type="term" value="F:RNA binding"/>
    <property type="evidence" value="ECO:0007669"/>
    <property type="project" value="TreeGrafter"/>
</dbReference>
<evidence type="ECO:0000256" key="15">
    <source>
        <dbReference type="ARBA" id="ARBA00048266"/>
    </source>
</evidence>
<comment type="catalytic activity">
    <reaction evidence="16">
        <text>a 5,6-dihydrouridine in mRNA + NAD(+) = a uridine in mRNA + NADH + H(+)</text>
        <dbReference type="Rhea" id="RHEA:69851"/>
        <dbReference type="Rhea" id="RHEA-COMP:14658"/>
        <dbReference type="Rhea" id="RHEA-COMP:17789"/>
        <dbReference type="ChEBI" id="CHEBI:15378"/>
        <dbReference type="ChEBI" id="CHEBI:57540"/>
        <dbReference type="ChEBI" id="CHEBI:57945"/>
        <dbReference type="ChEBI" id="CHEBI:65315"/>
        <dbReference type="ChEBI" id="CHEBI:74443"/>
    </reaction>
    <physiologicalReaction direction="right-to-left" evidence="16">
        <dbReference type="Rhea" id="RHEA:69853"/>
    </physiologicalReaction>
</comment>
<evidence type="ECO:0000313" key="23">
    <source>
        <dbReference type="EMBL" id="CAD8648102.1"/>
    </source>
</evidence>
<keyword evidence="4 20" id="KW-0288">FMN</keyword>
<feature type="domain" description="C3H1-type" evidence="22">
    <location>
        <begin position="127"/>
        <end position="153"/>
    </location>
</feature>
<feature type="region of interest" description="Disordered" evidence="21">
    <location>
        <begin position="231"/>
        <end position="254"/>
    </location>
</feature>
<evidence type="ECO:0000256" key="8">
    <source>
        <dbReference type="ARBA" id="ARBA00022737"/>
    </source>
</evidence>
<evidence type="ECO:0000256" key="13">
    <source>
        <dbReference type="ARBA" id="ARBA00023027"/>
    </source>
</evidence>
<dbReference type="PANTHER" id="PTHR45846">
    <property type="entry name" value="TRNA-DIHYDROURIDINE(47) SYNTHASE [NAD(P)(+)]-LIKE"/>
    <property type="match status" value="1"/>
</dbReference>
<evidence type="ECO:0000256" key="18">
    <source>
        <dbReference type="ARBA" id="ARBA00049513"/>
    </source>
</evidence>
<comment type="cofactor">
    <cofactor evidence="1 20">
        <name>FMN</name>
        <dbReference type="ChEBI" id="CHEBI:58210"/>
    </cofactor>
</comment>
<proteinExistence type="inferred from homology"/>
<sequence>MAETNATEVLKRTPEELQDLISRGEAPVKREYLVAKKPAPPKAEEPTEKKPTEERSNDRRPKAEVKNQERFGKSKRQQKRERNEAKTSGNNLCQAYAGGRCTFGDTCRFSHDLDKFLASKRPDLPGSCPFASQADGKCPYGVMCRYYNSHPGAEAKPVSKPQDGEATEEAPPVEAIALPVPTTIEKETNFFSKDLQTSLRKKQFDFSPADKKLKAMGIFISRSYDNAIKSAEPAKDEAEEGQREVKRARPADPAECVEGADVAPRLVEKKIIDFRDKLYLAPLTTVGNLPYRRICKRFGVDITCGEMAMVTNLLMGQSSELALLRRHPSEDLFGVQICGGYADSTARCVQLLEEKFDFDFVDINMGCPIDLVCGKGAGSSLLLKPKRIEHIVRACSSLMTRPFTVKTRIGWFDDQPVAHDILPNLRDWGAAAVTLHGRTRAQRYTRQADWSYIGQCAEAIGGKIPLIGNGDIYSYKDYVAAKATGVEATMIGRGALIKPWIFEEIKGQKDWDISGSERLDIIKQYCAYGLEHWGSDAKGVETTRRFMLEWMSFLYRYIPLGLLEVAPAELSWRPPAYVARDDREALLSSSNPEDWIKLSRMLLGPTPDGFHFAPKHKSNAYGGASQTEMDMEAEG</sequence>
<keyword evidence="6 20" id="KW-0819">tRNA processing</keyword>
<reference evidence="23" key="1">
    <citation type="submission" date="2021-01" db="EMBL/GenBank/DDBJ databases">
        <authorList>
            <person name="Corre E."/>
            <person name="Pelletier E."/>
            <person name="Niang G."/>
            <person name="Scheremetjew M."/>
            <person name="Finn R."/>
            <person name="Kale V."/>
            <person name="Holt S."/>
            <person name="Cochrane G."/>
            <person name="Meng A."/>
            <person name="Brown T."/>
            <person name="Cohen L."/>
        </authorList>
    </citation>
    <scope>NUCLEOTIDE SEQUENCE</scope>
    <source>
        <strain evidence="23">CCMP722</strain>
    </source>
</reference>
<name>A0A7S0MSZ6_9CHLO</name>
<evidence type="ECO:0000256" key="4">
    <source>
        <dbReference type="ARBA" id="ARBA00022643"/>
    </source>
</evidence>
<evidence type="ECO:0000256" key="9">
    <source>
        <dbReference type="ARBA" id="ARBA00022771"/>
    </source>
</evidence>
<dbReference type="Pfam" id="PF01207">
    <property type="entry name" value="Dus"/>
    <property type="match status" value="1"/>
</dbReference>
<comment type="similarity">
    <text evidence="20">Belongs to the dus family. Dus3 subfamily.</text>
</comment>
<evidence type="ECO:0000256" key="20">
    <source>
        <dbReference type="RuleBase" id="RU291113"/>
    </source>
</evidence>
<dbReference type="PANTHER" id="PTHR45846:SF1">
    <property type="entry name" value="TRNA-DIHYDROURIDINE(47) SYNTHASE [NAD(P)(+)]-LIKE"/>
    <property type="match status" value="1"/>
</dbReference>
<evidence type="ECO:0000256" key="2">
    <source>
        <dbReference type="ARBA" id="ARBA00012376"/>
    </source>
</evidence>
<comment type="catalytic activity">
    <reaction evidence="18">
        <text>5,6-dihydrouridine(47) in tRNA + NADP(+) = uridine(47) in tRNA + NADPH + H(+)</text>
        <dbReference type="Rhea" id="RHEA:53360"/>
        <dbReference type="Rhea" id="RHEA-COMP:13539"/>
        <dbReference type="Rhea" id="RHEA-COMP:13540"/>
        <dbReference type="ChEBI" id="CHEBI:15378"/>
        <dbReference type="ChEBI" id="CHEBI:57783"/>
        <dbReference type="ChEBI" id="CHEBI:58349"/>
        <dbReference type="ChEBI" id="CHEBI:65315"/>
        <dbReference type="ChEBI" id="CHEBI:74443"/>
        <dbReference type="EC" id="1.3.1.89"/>
    </reaction>
    <physiologicalReaction direction="right-to-left" evidence="18">
        <dbReference type="Rhea" id="RHEA:53362"/>
    </physiologicalReaction>
</comment>
<feature type="compositionally biased region" description="Basic and acidic residues" evidence="21">
    <location>
        <begin position="232"/>
        <end position="252"/>
    </location>
</feature>
<dbReference type="GO" id="GO:0102265">
    <property type="term" value="F:tRNA-dihydrouridine47 synthase activity"/>
    <property type="evidence" value="ECO:0007669"/>
    <property type="project" value="UniProtKB-EC"/>
</dbReference>
<dbReference type="Gene3D" id="4.10.1000.10">
    <property type="entry name" value="Zinc finger, CCCH-type"/>
    <property type="match status" value="1"/>
</dbReference>
<dbReference type="PROSITE" id="PS50103">
    <property type="entry name" value="ZF_C3H1"/>
    <property type="match status" value="2"/>
</dbReference>
<accession>A0A7S0MSZ6</accession>
<keyword evidence="10 19" id="KW-0862">Zinc</keyword>
<keyword evidence="8" id="KW-0677">Repeat</keyword>
<feature type="domain" description="C3H1-type" evidence="22">
    <location>
        <begin position="87"/>
        <end position="114"/>
    </location>
</feature>
<evidence type="ECO:0000256" key="19">
    <source>
        <dbReference type="PROSITE-ProRule" id="PRU00723"/>
    </source>
</evidence>
<dbReference type="PROSITE" id="PS01136">
    <property type="entry name" value="UPF0034"/>
    <property type="match status" value="1"/>
</dbReference>
<dbReference type="AlphaFoldDB" id="A0A7S0MSZ6"/>
<dbReference type="SMART" id="SM00356">
    <property type="entry name" value="ZnF_C3H1"/>
    <property type="match status" value="2"/>
</dbReference>
<dbReference type="InterPro" id="IPR035587">
    <property type="entry name" value="DUS-like_FMN-bd"/>
</dbReference>
<dbReference type="InterPro" id="IPR018517">
    <property type="entry name" value="tRNA_hU_synthase_CS"/>
</dbReference>
<feature type="zinc finger region" description="C3H1-type" evidence="19">
    <location>
        <begin position="87"/>
        <end position="114"/>
    </location>
</feature>
<dbReference type="EC" id="1.3.1.-" evidence="20"/>
<evidence type="ECO:0000256" key="17">
    <source>
        <dbReference type="ARBA" id="ARBA00049447"/>
    </source>
</evidence>
<evidence type="ECO:0000256" key="1">
    <source>
        <dbReference type="ARBA" id="ARBA00001917"/>
    </source>
</evidence>
<dbReference type="SUPFAM" id="SSF90229">
    <property type="entry name" value="CCCH zinc finger"/>
    <property type="match status" value="1"/>
</dbReference>
<comment type="catalytic activity">
    <reaction evidence="17">
        <text>a 5,6-dihydrouridine in mRNA + NADP(+) = a uridine in mRNA + NADPH + H(+)</text>
        <dbReference type="Rhea" id="RHEA:69855"/>
        <dbReference type="Rhea" id="RHEA-COMP:14658"/>
        <dbReference type="Rhea" id="RHEA-COMP:17789"/>
        <dbReference type="ChEBI" id="CHEBI:15378"/>
        <dbReference type="ChEBI" id="CHEBI:57783"/>
        <dbReference type="ChEBI" id="CHEBI:58349"/>
        <dbReference type="ChEBI" id="CHEBI:65315"/>
        <dbReference type="ChEBI" id="CHEBI:74443"/>
    </reaction>
    <physiologicalReaction direction="right-to-left" evidence="17">
        <dbReference type="Rhea" id="RHEA:69857"/>
    </physiologicalReaction>
</comment>
<evidence type="ECO:0000256" key="12">
    <source>
        <dbReference type="ARBA" id="ARBA00023002"/>
    </source>
</evidence>
<dbReference type="InterPro" id="IPR000571">
    <property type="entry name" value="Znf_CCCH"/>
</dbReference>
<dbReference type="GO" id="GO:0008270">
    <property type="term" value="F:zinc ion binding"/>
    <property type="evidence" value="ECO:0007669"/>
    <property type="project" value="UniProtKB-KW"/>
</dbReference>
<comment type="catalytic activity">
    <reaction evidence="15">
        <text>5,6-dihydrouridine(47) in tRNA + NAD(+) = uridine(47) in tRNA + NADH + H(+)</text>
        <dbReference type="Rhea" id="RHEA:53364"/>
        <dbReference type="Rhea" id="RHEA-COMP:13539"/>
        <dbReference type="Rhea" id="RHEA-COMP:13540"/>
        <dbReference type="ChEBI" id="CHEBI:15378"/>
        <dbReference type="ChEBI" id="CHEBI:57540"/>
        <dbReference type="ChEBI" id="CHEBI:57945"/>
        <dbReference type="ChEBI" id="CHEBI:65315"/>
        <dbReference type="ChEBI" id="CHEBI:74443"/>
        <dbReference type="EC" id="1.3.1.89"/>
    </reaction>
    <physiologicalReaction direction="right-to-left" evidence="15">
        <dbReference type="Rhea" id="RHEA:53366"/>
    </physiologicalReaction>
</comment>
<evidence type="ECO:0000256" key="7">
    <source>
        <dbReference type="ARBA" id="ARBA00022723"/>
    </source>
</evidence>
<evidence type="ECO:0000256" key="21">
    <source>
        <dbReference type="SAM" id="MobiDB-lite"/>
    </source>
</evidence>
<keyword evidence="11" id="KW-0521">NADP</keyword>
<evidence type="ECO:0000259" key="22">
    <source>
        <dbReference type="PROSITE" id="PS50103"/>
    </source>
</evidence>
<keyword evidence="3 20" id="KW-0285">Flavoprotein</keyword>
<organism evidence="23">
    <name type="scientific">Pyramimonas obovata</name>
    <dbReference type="NCBI Taxonomy" id="1411642"/>
    <lineage>
        <taxon>Eukaryota</taxon>
        <taxon>Viridiplantae</taxon>
        <taxon>Chlorophyta</taxon>
        <taxon>Pyramimonadophyceae</taxon>
        <taxon>Pyramimonadales</taxon>
        <taxon>Pyramimonadaceae</taxon>
        <taxon>Pyramimonas</taxon>
        <taxon>Pyramimonas incertae sedis</taxon>
    </lineage>
</organism>
<dbReference type="CDD" id="cd02801">
    <property type="entry name" value="DUS_like_FMN"/>
    <property type="match status" value="1"/>
</dbReference>
<feature type="compositionally biased region" description="Basic and acidic residues" evidence="21">
    <location>
        <begin position="42"/>
        <end position="72"/>
    </location>
</feature>
<dbReference type="GO" id="GO:0006397">
    <property type="term" value="P:mRNA processing"/>
    <property type="evidence" value="ECO:0007669"/>
    <property type="project" value="UniProtKB-KW"/>
</dbReference>
<evidence type="ECO:0000256" key="10">
    <source>
        <dbReference type="ARBA" id="ARBA00022833"/>
    </source>
</evidence>
<dbReference type="SUPFAM" id="SSF51395">
    <property type="entry name" value="FMN-linked oxidoreductases"/>
    <property type="match status" value="1"/>
</dbReference>
<gene>
    <name evidence="23" type="ORF">POBO1169_LOCUS406</name>
</gene>
<keyword evidence="13" id="KW-0520">NAD</keyword>
<evidence type="ECO:0000256" key="5">
    <source>
        <dbReference type="ARBA" id="ARBA00022664"/>
    </source>
</evidence>
<keyword evidence="5" id="KW-0507">mRNA processing</keyword>
<dbReference type="EMBL" id="HBFA01000875">
    <property type="protein sequence ID" value="CAD8648102.1"/>
    <property type="molecule type" value="Transcribed_RNA"/>
</dbReference>
<evidence type="ECO:0000256" key="11">
    <source>
        <dbReference type="ARBA" id="ARBA00022857"/>
    </source>
</evidence>
<protein>
    <recommendedName>
        <fullName evidence="2 20">tRNA-dihydrouridine(47) synthase [NAD(P)(+)]</fullName>
        <ecNumber evidence="20">1.3.1.-</ecNumber>
    </recommendedName>
    <alternativeName>
        <fullName evidence="20">tRNA-dihydrouridine synthase 3</fullName>
    </alternativeName>
</protein>
<evidence type="ECO:0000256" key="6">
    <source>
        <dbReference type="ARBA" id="ARBA00022694"/>
    </source>
</evidence>
<dbReference type="InterPro" id="IPR013785">
    <property type="entry name" value="Aldolase_TIM"/>
</dbReference>
<dbReference type="InterPro" id="IPR036855">
    <property type="entry name" value="Znf_CCCH_sf"/>
</dbReference>
<evidence type="ECO:0000256" key="3">
    <source>
        <dbReference type="ARBA" id="ARBA00022630"/>
    </source>
</evidence>
<comment type="function">
    <text evidence="14">Catalyzes the synthesis of dihydrouridine, a modified base found in the D-loop of most tRNAs. Specifically modifies U47 in cytoplasmic tRNAs. Catalyzes the synthesis of dihydrouridine in some mRNAs, thereby affecting their translation.</text>
</comment>
<feature type="region of interest" description="Disordered" evidence="21">
    <location>
        <begin position="1"/>
        <end position="88"/>
    </location>
</feature>
<dbReference type="Gene3D" id="3.20.20.70">
    <property type="entry name" value="Aldolase class I"/>
    <property type="match status" value="1"/>
</dbReference>
<keyword evidence="7 19" id="KW-0479">Metal-binding</keyword>
<evidence type="ECO:0000256" key="16">
    <source>
        <dbReference type="ARBA" id="ARBA00048342"/>
    </source>
</evidence>
<evidence type="ECO:0000256" key="14">
    <source>
        <dbReference type="ARBA" id="ARBA00045934"/>
    </source>
</evidence>
<keyword evidence="12 20" id="KW-0560">Oxidoreductase</keyword>
<feature type="zinc finger region" description="C3H1-type" evidence="19">
    <location>
        <begin position="127"/>
        <end position="153"/>
    </location>
</feature>
<dbReference type="Pfam" id="PF25585">
    <property type="entry name" value="zf-CCCH_DUS3L"/>
    <property type="match status" value="1"/>
</dbReference>
<dbReference type="GO" id="GO:0050660">
    <property type="term" value="F:flavin adenine dinucleotide binding"/>
    <property type="evidence" value="ECO:0007669"/>
    <property type="project" value="UniProtKB-UniRule"/>
</dbReference>